<feature type="domain" description="FAD-binding" evidence="1">
    <location>
        <begin position="7"/>
        <end position="155"/>
    </location>
</feature>
<dbReference type="RefSeq" id="WP_100773057.1">
    <property type="nucleotide sequence ID" value="NZ_PIQN01000028.1"/>
</dbReference>
<dbReference type="Proteomes" id="UP000232164">
    <property type="component" value="Unassembled WGS sequence"/>
</dbReference>
<evidence type="ECO:0000313" key="4">
    <source>
        <dbReference type="Proteomes" id="UP000232164"/>
    </source>
</evidence>
<dbReference type="SUPFAM" id="SSF51905">
    <property type="entry name" value="FAD/NAD(P)-binding domain"/>
    <property type="match status" value="1"/>
</dbReference>
<dbReference type="EMBL" id="PIQN01000028">
    <property type="protein sequence ID" value="PKA39499.1"/>
    <property type="molecule type" value="Genomic_DNA"/>
</dbReference>
<sequence length="370" mass="40263">MKPLRIRIVGGSLAGLFAGIVLQRDGHDVKIYERSSSGLAGRGAGLVGQRDLFRILRFIGCDHVARVGVTARERIYFNRDGSVAERLATPQMQISWDFLYETVASHLAPETYVTGRRIDDVVEEPDGPKLTFADGKPEHADLVIGADGLGSVMRGVMNPDQSNKFAGYVAWRGLVPETALPDAASILLDRFAFYVTSGIHVLGYLVPGPQGGIDKGKRRYNWVWYRPVAAVDLGRQFTGADGRVFDYSLPRGALSDERRQAMRDDAFSMLPPPFALAIETENQPSIQGIFDFEAAKLVSPHVALIGDAAFVVRPHTAMGVSKAAGDVLALTQALREAPTLAQALTRYENERLPVGREIATYGQRLGASAL</sequence>
<reference evidence="3 4" key="1">
    <citation type="submission" date="2017-11" db="EMBL/GenBank/DDBJ databases">
        <authorList>
            <person name="Han C.G."/>
        </authorList>
    </citation>
    <scope>NUCLEOTIDE SEQUENCE [LARGE SCALE GENOMIC DNA]</scope>
    <source>
        <strain evidence="3 4">HCNT1</strain>
    </source>
</reference>
<gene>
    <name evidence="3" type="ORF">CWR43_32510</name>
</gene>
<organism evidence="3 4">
    <name type="scientific">Rhizobium sullae</name>
    <name type="common">Rhizobium hedysari</name>
    <dbReference type="NCBI Taxonomy" id="50338"/>
    <lineage>
        <taxon>Bacteria</taxon>
        <taxon>Pseudomonadati</taxon>
        <taxon>Pseudomonadota</taxon>
        <taxon>Alphaproteobacteria</taxon>
        <taxon>Hyphomicrobiales</taxon>
        <taxon>Rhizobiaceae</taxon>
        <taxon>Rhizobium/Agrobacterium group</taxon>
        <taxon>Rhizobium</taxon>
    </lineage>
</organism>
<dbReference type="PRINTS" id="PR00420">
    <property type="entry name" value="RNGMNOXGNASE"/>
</dbReference>
<proteinExistence type="predicted"/>
<dbReference type="AlphaFoldDB" id="A0A2N0D069"/>
<dbReference type="GO" id="GO:0071949">
    <property type="term" value="F:FAD binding"/>
    <property type="evidence" value="ECO:0007669"/>
    <property type="project" value="InterPro"/>
</dbReference>
<dbReference type="InterPro" id="IPR054707">
    <property type="entry name" value="DhpH_subs-bd"/>
</dbReference>
<feature type="domain" description="2,6-dihydroxypyridine 3-monooxygenase substrate binding" evidence="2">
    <location>
        <begin position="165"/>
        <end position="291"/>
    </location>
</feature>
<dbReference type="Pfam" id="PF01494">
    <property type="entry name" value="FAD_binding_3"/>
    <property type="match status" value="1"/>
</dbReference>
<dbReference type="PANTHER" id="PTHR47469">
    <property type="entry name" value="MONOOXYGENASE-LIKE"/>
    <property type="match status" value="1"/>
</dbReference>
<dbReference type="PANTHER" id="PTHR47469:SF2">
    <property type="entry name" value="OS06G0597600 PROTEIN"/>
    <property type="match status" value="1"/>
</dbReference>
<protein>
    <submittedName>
        <fullName evidence="3">2-polyprenyl-6-methoxyphenol hydroxylase</fullName>
    </submittedName>
</protein>
<evidence type="ECO:0000259" key="2">
    <source>
        <dbReference type="Pfam" id="PF22607"/>
    </source>
</evidence>
<name>A0A2N0D069_RHISU</name>
<reference evidence="3 4" key="2">
    <citation type="submission" date="2017-12" db="EMBL/GenBank/DDBJ databases">
        <title>Genome sequence of Rhizobium sullae HCNT1 isolated from Sulla coronaria nodules and featuring peculiar denitrification phenotypes.</title>
        <authorList>
            <person name="De Diego-Diaz B."/>
            <person name="Treu L."/>
            <person name="Campanaro S."/>
            <person name="Da Silva Duarte V."/>
            <person name="Basaglia M."/>
            <person name="Favaro L."/>
            <person name="Casella S."/>
            <person name="Squartini A."/>
        </authorList>
    </citation>
    <scope>NUCLEOTIDE SEQUENCE [LARGE SCALE GENOMIC DNA]</scope>
    <source>
        <strain evidence="3 4">HCNT1</strain>
    </source>
</reference>
<dbReference type="NCBIfam" id="NF005566">
    <property type="entry name" value="PRK07236.1"/>
    <property type="match status" value="1"/>
</dbReference>
<dbReference type="Pfam" id="PF22607">
    <property type="entry name" value="FAD_binding-like"/>
    <property type="match status" value="1"/>
</dbReference>
<comment type="caution">
    <text evidence="3">The sequence shown here is derived from an EMBL/GenBank/DDBJ whole genome shotgun (WGS) entry which is preliminary data.</text>
</comment>
<accession>A0A2N0D069</accession>
<evidence type="ECO:0000313" key="3">
    <source>
        <dbReference type="EMBL" id="PKA39499.1"/>
    </source>
</evidence>
<dbReference type="SUPFAM" id="SSF54373">
    <property type="entry name" value="FAD-linked reductases, C-terminal domain"/>
    <property type="match status" value="1"/>
</dbReference>
<dbReference type="InterPro" id="IPR053212">
    <property type="entry name" value="DHP_3-monooxygenase"/>
</dbReference>
<dbReference type="Gene3D" id="3.50.50.60">
    <property type="entry name" value="FAD/NAD(P)-binding domain"/>
    <property type="match status" value="1"/>
</dbReference>
<dbReference type="InterPro" id="IPR036188">
    <property type="entry name" value="FAD/NAD-bd_sf"/>
</dbReference>
<dbReference type="InterPro" id="IPR002938">
    <property type="entry name" value="FAD-bd"/>
</dbReference>
<evidence type="ECO:0000259" key="1">
    <source>
        <dbReference type="Pfam" id="PF01494"/>
    </source>
</evidence>